<comment type="caution">
    <text evidence="1">The sequence shown here is derived from an EMBL/GenBank/DDBJ whole genome shotgun (WGS) entry which is preliminary data.</text>
</comment>
<organism evidence="1 2">
    <name type="scientific">Cardiocondyla obscurior</name>
    <dbReference type="NCBI Taxonomy" id="286306"/>
    <lineage>
        <taxon>Eukaryota</taxon>
        <taxon>Metazoa</taxon>
        <taxon>Ecdysozoa</taxon>
        <taxon>Arthropoda</taxon>
        <taxon>Hexapoda</taxon>
        <taxon>Insecta</taxon>
        <taxon>Pterygota</taxon>
        <taxon>Neoptera</taxon>
        <taxon>Endopterygota</taxon>
        <taxon>Hymenoptera</taxon>
        <taxon>Apocrita</taxon>
        <taxon>Aculeata</taxon>
        <taxon>Formicoidea</taxon>
        <taxon>Formicidae</taxon>
        <taxon>Myrmicinae</taxon>
        <taxon>Cardiocondyla</taxon>
    </lineage>
</organism>
<proteinExistence type="predicted"/>
<reference evidence="1 2" key="1">
    <citation type="submission" date="2023-03" db="EMBL/GenBank/DDBJ databases">
        <title>High recombination rates correlate with genetic variation in Cardiocondyla obscurior ants.</title>
        <authorList>
            <person name="Errbii M."/>
        </authorList>
    </citation>
    <scope>NUCLEOTIDE SEQUENCE [LARGE SCALE GENOMIC DNA]</scope>
    <source>
        <strain evidence="1">Alpha-2009</strain>
        <tissue evidence="1">Whole body</tissue>
    </source>
</reference>
<evidence type="ECO:0000313" key="1">
    <source>
        <dbReference type="EMBL" id="KAL0102522.1"/>
    </source>
</evidence>
<protein>
    <submittedName>
        <fullName evidence="1">Uncharacterized protein</fullName>
    </submittedName>
</protein>
<dbReference type="AlphaFoldDB" id="A0AAW2ELJ3"/>
<sequence length="70" mass="8588">MPSGPLYFETCNVFLRIYVVEIIRRVYYARFNKSYKIISNKILEILIINIIKRGEKKLTLKSFFFFFFFF</sequence>
<dbReference type="EMBL" id="JADYXP020000022">
    <property type="protein sequence ID" value="KAL0102522.1"/>
    <property type="molecule type" value="Genomic_DNA"/>
</dbReference>
<keyword evidence="2" id="KW-1185">Reference proteome</keyword>
<dbReference type="Proteomes" id="UP001430953">
    <property type="component" value="Unassembled WGS sequence"/>
</dbReference>
<evidence type="ECO:0000313" key="2">
    <source>
        <dbReference type="Proteomes" id="UP001430953"/>
    </source>
</evidence>
<gene>
    <name evidence="1" type="ORF">PUN28_018067</name>
</gene>
<name>A0AAW2ELJ3_9HYME</name>
<accession>A0AAW2ELJ3</accession>